<keyword evidence="1" id="KW-0808">Transferase</keyword>
<dbReference type="Proteomes" id="UP000095488">
    <property type="component" value="Unassembled WGS sequence"/>
</dbReference>
<proteinExistence type="predicted"/>
<dbReference type="InterPro" id="IPR003724">
    <property type="entry name" value="CblAdoTrfase_CobA"/>
</dbReference>
<comment type="caution">
    <text evidence="1">The sequence shown here is derived from an EMBL/GenBank/DDBJ whole genome shotgun (WGS) entry which is preliminary data.</text>
</comment>
<dbReference type="PANTHER" id="PTHR46638">
    <property type="entry name" value="CORRINOID ADENOSYLTRANSFERASE"/>
    <property type="match status" value="1"/>
</dbReference>
<dbReference type="InterPro" id="IPR027417">
    <property type="entry name" value="P-loop_NTPase"/>
</dbReference>
<dbReference type="SUPFAM" id="SSF52540">
    <property type="entry name" value="P-loop containing nucleoside triphosphate hydrolases"/>
    <property type="match status" value="1"/>
</dbReference>
<reference evidence="1 2" key="1">
    <citation type="submission" date="2015-09" db="EMBL/GenBank/DDBJ databases">
        <authorList>
            <consortium name="Pathogen Informatics"/>
            <person name="Wu L."/>
            <person name="Ma J."/>
        </authorList>
    </citation>
    <scope>NUCLEOTIDE SEQUENCE [LARGE SCALE GENOMIC DNA]</scope>
    <source>
        <strain evidence="1 2">2789STDY5834858</strain>
    </source>
</reference>
<dbReference type="EC" id="2.5.1.17" evidence="1"/>
<dbReference type="CDD" id="cd00561">
    <property type="entry name" value="CobA_ACA"/>
    <property type="match status" value="1"/>
</dbReference>
<protein>
    <submittedName>
        <fullName evidence="1">Cob(I)yrinic acid a,c-diamide adenosyltransferase</fullName>
        <ecNumber evidence="1">2.5.1.17</ecNumber>
    </submittedName>
</protein>
<dbReference type="RefSeq" id="WP_055259195.1">
    <property type="nucleotide sequence ID" value="NZ_BCMV01000008.1"/>
</dbReference>
<dbReference type="Gene3D" id="3.40.50.300">
    <property type="entry name" value="P-loop containing nucleotide triphosphate hydrolases"/>
    <property type="match status" value="1"/>
</dbReference>
<name>A0ABP2AUJ6_SARVE</name>
<organism evidence="1 2">
    <name type="scientific">Sarcina ventriculi</name>
    <name type="common">Clostridium ventriculi</name>
    <dbReference type="NCBI Taxonomy" id="1267"/>
    <lineage>
        <taxon>Bacteria</taxon>
        <taxon>Bacillati</taxon>
        <taxon>Bacillota</taxon>
        <taxon>Clostridia</taxon>
        <taxon>Eubacteriales</taxon>
        <taxon>Clostridiaceae</taxon>
        <taxon>Sarcina</taxon>
    </lineage>
</organism>
<dbReference type="GO" id="GO:0008817">
    <property type="term" value="F:corrinoid adenosyltransferase activity"/>
    <property type="evidence" value="ECO:0007669"/>
    <property type="project" value="UniProtKB-EC"/>
</dbReference>
<evidence type="ECO:0000313" key="1">
    <source>
        <dbReference type="EMBL" id="CUN97080.1"/>
    </source>
</evidence>
<dbReference type="PANTHER" id="PTHR46638:SF1">
    <property type="entry name" value="CORRINOID ADENOSYLTRANSFERASE"/>
    <property type="match status" value="1"/>
</dbReference>
<keyword evidence="2" id="KW-1185">Reference proteome</keyword>
<gene>
    <name evidence="1" type="primary">cobO</name>
    <name evidence="1" type="ORF">ERS852473_01540</name>
</gene>
<accession>A0ABP2AUJ6</accession>
<evidence type="ECO:0000313" key="2">
    <source>
        <dbReference type="Proteomes" id="UP000095488"/>
    </source>
</evidence>
<sequence>MGNLEKGYTQIYTGNGKGKTTAAMGLGFRACGDGMIVHVVQFLKSFNTGELNSAKILGENFKIYRFETPKGFTWQLSDEEKKLLQEEIKKEYDFAMEELLGRRCDVLILDEIMGVLNAGFIKEEDVLRLMDLKPSDMELILTGRNVPEKILEKADLVTEMKEIKHYYKQGVNARKGIEF</sequence>
<dbReference type="EMBL" id="CYZR01000005">
    <property type="protein sequence ID" value="CUN97080.1"/>
    <property type="molecule type" value="Genomic_DNA"/>
</dbReference>
<dbReference type="PIRSF" id="PIRSF015617">
    <property type="entry name" value="Adensltrnsf_CobA"/>
    <property type="match status" value="1"/>
</dbReference>
<dbReference type="Pfam" id="PF02572">
    <property type="entry name" value="CobA_CobO_BtuR"/>
    <property type="match status" value="1"/>
</dbReference>